<protein>
    <recommendedName>
        <fullName evidence="12">ATP synthase epsilon chain</fullName>
    </recommendedName>
    <alternativeName>
        <fullName evidence="12">ATP synthase F1 sector epsilon subunit</fullName>
    </alternativeName>
    <alternativeName>
        <fullName evidence="12">F-ATPase epsilon subunit</fullName>
    </alternativeName>
</protein>
<dbReference type="GO" id="GO:0045259">
    <property type="term" value="C:proton-transporting ATP synthase complex"/>
    <property type="evidence" value="ECO:0007669"/>
    <property type="project" value="UniProtKB-KW"/>
</dbReference>
<dbReference type="PANTHER" id="PTHR13822">
    <property type="entry name" value="ATP SYNTHASE DELTA/EPSILON CHAIN"/>
    <property type="match status" value="1"/>
</dbReference>
<dbReference type="EMBL" id="BKAD01000045">
    <property type="protein sequence ID" value="GEP32072.1"/>
    <property type="molecule type" value="Genomic_DNA"/>
</dbReference>
<evidence type="ECO:0000256" key="13">
    <source>
        <dbReference type="RuleBase" id="RU003656"/>
    </source>
</evidence>
<dbReference type="InterPro" id="IPR020546">
    <property type="entry name" value="ATP_synth_F1_dsu/esu_N"/>
</dbReference>
<keyword evidence="6 12" id="KW-1003">Cell membrane</keyword>
<evidence type="ECO:0000256" key="1">
    <source>
        <dbReference type="ARBA" id="ARBA00003543"/>
    </source>
</evidence>
<dbReference type="AlphaFoldDB" id="A0A512LCF8"/>
<comment type="subunit">
    <text evidence="4 12 13">F-type ATPases have 2 components, CF(1) - the catalytic core - and CF(0) - the membrane proton channel. CF(1) has five subunits: alpha(3), beta(3), gamma(1), delta(1), epsilon(1). CF(0) has three main subunits: a, b and c.</text>
</comment>
<feature type="domain" description="ATP synthase F1 complex delta/epsilon subunit N-terminal" evidence="15">
    <location>
        <begin position="5"/>
        <end position="85"/>
    </location>
</feature>
<evidence type="ECO:0000256" key="9">
    <source>
        <dbReference type="ARBA" id="ARBA00023136"/>
    </source>
</evidence>
<evidence type="ECO:0000256" key="4">
    <source>
        <dbReference type="ARBA" id="ARBA00011648"/>
    </source>
</evidence>
<sequence length="139" mass="15324">MAMTVHVDIVSTEESIFSGMAEFLVVPAEMGEIGIFPSHAPLITTIKPGAIRLKVPDQKQEELVYVSGGILEIQAQVVTILSDTAIRAKDIDEKKAIEAKREVEEAMKHCASETDFTKLQAELARALAQIHVFEILHKK</sequence>
<dbReference type="InterPro" id="IPR036794">
    <property type="entry name" value="ATP_F1_dsu/esu_C_sf"/>
</dbReference>
<dbReference type="NCBIfam" id="NF001847">
    <property type="entry name" value="PRK00571.1-4"/>
    <property type="match status" value="1"/>
</dbReference>
<keyword evidence="9 12" id="KW-0472">Membrane</keyword>
<dbReference type="InterPro" id="IPR036771">
    <property type="entry name" value="ATPsynth_dsu/esu_N"/>
</dbReference>
<dbReference type="GO" id="GO:0046933">
    <property type="term" value="F:proton-transporting ATP synthase activity, rotational mechanism"/>
    <property type="evidence" value="ECO:0007669"/>
    <property type="project" value="UniProtKB-UniRule"/>
</dbReference>
<dbReference type="RefSeq" id="WP_147075002.1">
    <property type="nucleotide sequence ID" value="NZ_AP021884.1"/>
</dbReference>
<gene>
    <name evidence="16" type="primary">atpC_2</name>
    <name evidence="12" type="synonym">atpC</name>
    <name evidence="16" type="ORF">TPL01_32100</name>
</gene>
<keyword evidence="5 12" id="KW-0813">Transport</keyword>
<evidence type="ECO:0000256" key="12">
    <source>
        <dbReference type="HAMAP-Rule" id="MF_00530"/>
    </source>
</evidence>
<evidence type="ECO:0000256" key="7">
    <source>
        <dbReference type="ARBA" id="ARBA00022781"/>
    </source>
</evidence>
<dbReference type="SUPFAM" id="SSF46604">
    <property type="entry name" value="Epsilon subunit of F1F0-ATP synthase C-terminal domain"/>
    <property type="match status" value="1"/>
</dbReference>
<name>A0A512LCF8_9PROT</name>
<evidence type="ECO:0000256" key="6">
    <source>
        <dbReference type="ARBA" id="ARBA00022475"/>
    </source>
</evidence>
<evidence type="ECO:0000259" key="15">
    <source>
        <dbReference type="Pfam" id="PF02823"/>
    </source>
</evidence>
<dbReference type="GO" id="GO:0005524">
    <property type="term" value="F:ATP binding"/>
    <property type="evidence" value="ECO:0007669"/>
    <property type="project" value="UniProtKB-UniRule"/>
</dbReference>
<accession>A0A512LCF8</accession>
<evidence type="ECO:0000256" key="3">
    <source>
        <dbReference type="ARBA" id="ARBA00005712"/>
    </source>
</evidence>
<evidence type="ECO:0000256" key="10">
    <source>
        <dbReference type="ARBA" id="ARBA00023196"/>
    </source>
</evidence>
<evidence type="ECO:0000256" key="8">
    <source>
        <dbReference type="ARBA" id="ARBA00023065"/>
    </source>
</evidence>
<evidence type="ECO:0000313" key="17">
    <source>
        <dbReference type="Proteomes" id="UP000321337"/>
    </source>
</evidence>
<dbReference type="FunFam" id="2.60.15.10:FF:000001">
    <property type="entry name" value="ATP synthase epsilon chain"/>
    <property type="match status" value="1"/>
</dbReference>
<comment type="function">
    <text evidence="1 12">Produces ATP from ADP in the presence of a proton gradient across the membrane.</text>
</comment>
<dbReference type="OrthoDB" id="9791445at2"/>
<dbReference type="GO" id="GO:0005886">
    <property type="term" value="C:plasma membrane"/>
    <property type="evidence" value="ECO:0007669"/>
    <property type="project" value="UniProtKB-SubCell"/>
</dbReference>
<dbReference type="Gene3D" id="2.60.15.10">
    <property type="entry name" value="F0F1 ATP synthase delta/epsilon subunit, N-terminal"/>
    <property type="match status" value="1"/>
</dbReference>
<dbReference type="CDD" id="cd12152">
    <property type="entry name" value="F1-ATPase_delta"/>
    <property type="match status" value="1"/>
</dbReference>
<dbReference type="Gene3D" id="1.20.5.440">
    <property type="entry name" value="ATP synthase delta/epsilon subunit, C-terminal domain"/>
    <property type="match status" value="1"/>
</dbReference>
<dbReference type="Proteomes" id="UP000321337">
    <property type="component" value="Unassembled WGS sequence"/>
</dbReference>
<keyword evidence="17" id="KW-1185">Reference proteome</keyword>
<keyword evidence="10 12" id="KW-0139">CF(1)</keyword>
<evidence type="ECO:0000256" key="11">
    <source>
        <dbReference type="ARBA" id="ARBA00023310"/>
    </source>
</evidence>
<dbReference type="InterPro" id="IPR001469">
    <property type="entry name" value="ATP_synth_F1_dsu/esu"/>
</dbReference>
<feature type="domain" description="ATP synthase epsilon subunit C-terminal" evidence="14">
    <location>
        <begin position="89"/>
        <end position="133"/>
    </location>
</feature>
<evidence type="ECO:0000259" key="14">
    <source>
        <dbReference type="Pfam" id="PF00401"/>
    </source>
</evidence>
<dbReference type="Pfam" id="PF00401">
    <property type="entry name" value="ATP-synt_DE"/>
    <property type="match status" value="1"/>
</dbReference>
<keyword evidence="7 12" id="KW-0375">Hydrogen ion transport</keyword>
<comment type="subcellular location">
    <subcellularLocation>
        <location evidence="2 12">Cell membrane</location>
        <topology evidence="2 12">Peripheral membrane protein</topology>
    </subcellularLocation>
</comment>
<evidence type="ECO:0000256" key="5">
    <source>
        <dbReference type="ARBA" id="ARBA00022448"/>
    </source>
</evidence>
<dbReference type="PANTHER" id="PTHR13822:SF10">
    <property type="entry name" value="ATP SYNTHASE EPSILON CHAIN, CHLOROPLASTIC"/>
    <property type="match status" value="1"/>
</dbReference>
<keyword evidence="11 12" id="KW-0066">ATP synthesis</keyword>
<organism evidence="16 17">
    <name type="scientific">Sulfuriferula plumbiphila</name>
    <dbReference type="NCBI Taxonomy" id="171865"/>
    <lineage>
        <taxon>Bacteria</taxon>
        <taxon>Pseudomonadati</taxon>
        <taxon>Pseudomonadota</taxon>
        <taxon>Betaproteobacteria</taxon>
        <taxon>Nitrosomonadales</taxon>
        <taxon>Sulfuricellaceae</taxon>
        <taxon>Sulfuriferula</taxon>
    </lineage>
</organism>
<evidence type="ECO:0000256" key="2">
    <source>
        <dbReference type="ARBA" id="ARBA00004202"/>
    </source>
</evidence>
<dbReference type="SUPFAM" id="SSF51344">
    <property type="entry name" value="Epsilon subunit of F1F0-ATP synthase N-terminal domain"/>
    <property type="match status" value="1"/>
</dbReference>
<proteinExistence type="inferred from homology"/>
<dbReference type="Pfam" id="PF02823">
    <property type="entry name" value="ATP-synt_DE_N"/>
    <property type="match status" value="1"/>
</dbReference>
<reference evidence="16 17" key="1">
    <citation type="submission" date="2019-07" db="EMBL/GenBank/DDBJ databases">
        <title>Whole genome shotgun sequence of Thiobacillus plumbophilus NBRC 107929.</title>
        <authorList>
            <person name="Hosoyama A."/>
            <person name="Uohara A."/>
            <person name="Ohji S."/>
            <person name="Ichikawa N."/>
        </authorList>
    </citation>
    <scope>NUCLEOTIDE SEQUENCE [LARGE SCALE GENOMIC DNA]</scope>
    <source>
        <strain evidence="16 17">NBRC 107929</strain>
    </source>
</reference>
<dbReference type="HAMAP" id="MF_00530">
    <property type="entry name" value="ATP_synth_epsil_bac"/>
    <property type="match status" value="1"/>
</dbReference>
<comment type="similarity">
    <text evidence="3 12 13">Belongs to the ATPase epsilon chain family.</text>
</comment>
<evidence type="ECO:0000313" key="16">
    <source>
        <dbReference type="EMBL" id="GEP32072.1"/>
    </source>
</evidence>
<keyword evidence="8 12" id="KW-0406">Ion transport</keyword>
<dbReference type="InterPro" id="IPR020547">
    <property type="entry name" value="ATP_synth_F1_esu_C"/>
</dbReference>
<dbReference type="NCBIfam" id="TIGR01216">
    <property type="entry name" value="ATP_synt_epsi"/>
    <property type="match status" value="1"/>
</dbReference>
<comment type="caution">
    <text evidence="16">The sequence shown here is derived from an EMBL/GenBank/DDBJ whole genome shotgun (WGS) entry which is preliminary data.</text>
</comment>